<dbReference type="Pfam" id="PF01368">
    <property type="entry name" value="DHH"/>
    <property type="match status" value="1"/>
</dbReference>
<sequence>MSSGILEFFRAVRPGTVLITAHVNADPDAVASALLVREVLESMGFTARVCFPEGPSKLSKKLIERVGVSYEQNCLCSDADYVVVCDTPNEIQLSDVKECLEGKSVVVVDHHGHGSIAERAALVLVEREASTTTLAAEIAQSIGLKLGRELSTLALAGIAFDTKRFALAIPRTLRAAAWLLEQGGSLEEALAGLEEEPEYTERVARLKAAQRAMVIEVCGYLVAVSEVSSFEASAARALVSLGADLAIVVGGRGGEVRASSRLSRNLARMGVDLADIAQRVASVLRGEGGGHKGAAGVKIRKRIHKGALVRGLLEETLVRVLTECEKP</sequence>
<dbReference type="EMBL" id="DTFI01000078">
    <property type="protein sequence ID" value="HGI43319.1"/>
    <property type="molecule type" value="Genomic_DNA"/>
</dbReference>
<dbReference type="PANTHER" id="PTHR47618:SF1">
    <property type="entry name" value="BIFUNCTIONAL OLIGORIBONUCLEASE AND PAP PHOSPHATASE NRNA"/>
    <property type="match status" value="1"/>
</dbReference>
<dbReference type="InterPro" id="IPR038763">
    <property type="entry name" value="DHH_sf"/>
</dbReference>
<accession>A0A7C4BA73</accession>
<dbReference type="SUPFAM" id="SSF64182">
    <property type="entry name" value="DHH phosphoesterases"/>
    <property type="match status" value="1"/>
</dbReference>
<gene>
    <name evidence="3" type="ORF">ENV17_02900</name>
</gene>
<protein>
    <recommendedName>
        <fullName evidence="4">DDH domain-containing protein</fullName>
    </recommendedName>
</protein>
<name>A0A7C4BA73_THEPE</name>
<dbReference type="GO" id="GO:0003676">
    <property type="term" value="F:nucleic acid binding"/>
    <property type="evidence" value="ECO:0007669"/>
    <property type="project" value="InterPro"/>
</dbReference>
<evidence type="ECO:0000259" key="1">
    <source>
        <dbReference type="Pfam" id="PF01368"/>
    </source>
</evidence>
<dbReference type="InterPro" id="IPR003156">
    <property type="entry name" value="DHHA1_dom"/>
</dbReference>
<comment type="caution">
    <text evidence="3">The sequence shown here is derived from an EMBL/GenBank/DDBJ whole genome shotgun (WGS) entry which is preliminary data.</text>
</comment>
<dbReference type="AlphaFoldDB" id="A0A7C4BA73"/>
<evidence type="ECO:0000259" key="2">
    <source>
        <dbReference type="Pfam" id="PF02272"/>
    </source>
</evidence>
<dbReference type="PANTHER" id="PTHR47618">
    <property type="entry name" value="BIFUNCTIONAL OLIGORIBONUCLEASE AND PAP PHOSPHATASE NRNA"/>
    <property type="match status" value="1"/>
</dbReference>
<proteinExistence type="predicted"/>
<feature type="domain" description="DHHA1" evidence="2">
    <location>
        <begin position="244"/>
        <end position="301"/>
    </location>
</feature>
<organism evidence="3">
    <name type="scientific">Thermofilum pendens</name>
    <dbReference type="NCBI Taxonomy" id="2269"/>
    <lineage>
        <taxon>Archaea</taxon>
        <taxon>Thermoproteota</taxon>
        <taxon>Thermoprotei</taxon>
        <taxon>Thermofilales</taxon>
        <taxon>Thermofilaceae</taxon>
        <taxon>Thermofilum</taxon>
    </lineage>
</organism>
<reference evidence="3" key="1">
    <citation type="journal article" date="2020" name="mSystems">
        <title>Genome- and Community-Level Interaction Insights into Carbon Utilization and Element Cycling Functions of Hydrothermarchaeota in Hydrothermal Sediment.</title>
        <authorList>
            <person name="Zhou Z."/>
            <person name="Liu Y."/>
            <person name="Xu W."/>
            <person name="Pan J."/>
            <person name="Luo Z.H."/>
            <person name="Li M."/>
        </authorList>
    </citation>
    <scope>NUCLEOTIDE SEQUENCE [LARGE SCALE GENOMIC DNA]</scope>
    <source>
        <strain evidence="3">SpSt-735</strain>
    </source>
</reference>
<dbReference type="Pfam" id="PF02272">
    <property type="entry name" value="DHHA1"/>
    <property type="match status" value="1"/>
</dbReference>
<dbReference type="InterPro" id="IPR001667">
    <property type="entry name" value="DDH_dom"/>
</dbReference>
<dbReference type="InterPro" id="IPR051319">
    <property type="entry name" value="Oligoribo/pAp-PDE_c-di-AMP_PDE"/>
</dbReference>
<evidence type="ECO:0008006" key="4">
    <source>
        <dbReference type="Google" id="ProtNLM"/>
    </source>
</evidence>
<dbReference type="Gene3D" id="3.90.1640.10">
    <property type="entry name" value="inorganic pyrophosphatase (n-terminal core)"/>
    <property type="match status" value="1"/>
</dbReference>
<feature type="domain" description="DDH" evidence="1">
    <location>
        <begin position="17"/>
        <end position="158"/>
    </location>
</feature>
<evidence type="ECO:0000313" key="3">
    <source>
        <dbReference type="EMBL" id="HGI43319.1"/>
    </source>
</evidence>